<dbReference type="Proteomes" id="UP000886520">
    <property type="component" value="Chromosome 23"/>
</dbReference>
<dbReference type="AlphaFoldDB" id="A0A9D4U6S0"/>
<dbReference type="Pfam" id="PF00571">
    <property type="entry name" value="CBS"/>
    <property type="match status" value="2"/>
</dbReference>
<accession>A0A9D4U6S0</accession>
<dbReference type="SMART" id="SM00116">
    <property type="entry name" value="CBS"/>
    <property type="match status" value="2"/>
</dbReference>
<gene>
    <name evidence="4" type="ORF">GOP47_0023826</name>
</gene>
<dbReference type="InterPro" id="IPR051462">
    <property type="entry name" value="CBS_domain-containing"/>
</dbReference>
<dbReference type="PANTHER" id="PTHR48108">
    <property type="entry name" value="CBS DOMAIN-CONTAINING PROTEIN CBSX2, CHLOROPLASTIC"/>
    <property type="match status" value="1"/>
</dbReference>
<feature type="domain" description="CBS" evidence="3">
    <location>
        <begin position="191"/>
        <end position="249"/>
    </location>
</feature>
<dbReference type="InterPro" id="IPR046342">
    <property type="entry name" value="CBS_dom_sf"/>
</dbReference>
<protein>
    <recommendedName>
        <fullName evidence="3">CBS domain-containing protein</fullName>
    </recommendedName>
</protein>
<organism evidence="4 5">
    <name type="scientific">Adiantum capillus-veneris</name>
    <name type="common">Maidenhair fern</name>
    <dbReference type="NCBI Taxonomy" id="13818"/>
    <lineage>
        <taxon>Eukaryota</taxon>
        <taxon>Viridiplantae</taxon>
        <taxon>Streptophyta</taxon>
        <taxon>Embryophyta</taxon>
        <taxon>Tracheophyta</taxon>
        <taxon>Polypodiopsida</taxon>
        <taxon>Polypodiidae</taxon>
        <taxon>Polypodiales</taxon>
        <taxon>Pteridineae</taxon>
        <taxon>Pteridaceae</taxon>
        <taxon>Vittarioideae</taxon>
        <taxon>Adiantum</taxon>
    </lineage>
</organism>
<dbReference type="Gene3D" id="3.10.580.10">
    <property type="entry name" value="CBS-domain"/>
    <property type="match status" value="1"/>
</dbReference>
<keyword evidence="5" id="KW-1185">Reference proteome</keyword>
<dbReference type="CDD" id="cd17789">
    <property type="entry name" value="CBS_pair_plant_CBSX"/>
    <property type="match status" value="1"/>
</dbReference>
<proteinExistence type="predicted"/>
<keyword evidence="1" id="KW-0677">Repeat</keyword>
<evidence type="ECO:0000256" key="1">
    <source>
        <dbReference type="ARBA" id="ARBA00022737"/>
    </source>
</evidence>
<evidence type="ECO:0000313" key="5">
    <source>
        <dbReference type="Proteomes" id="UP000886520"/>
    </source>
</evidence>
<dbReference type="PROSITE" id="PS51371">
    <property type="entry name" value="CBS"/>
    <property type="match status" value="2"/>
</dbReference>
<keyword evidence="2" id="KW-0129">CBS domain</keyword>
<sequence>MDLSFCLPSSTSSSSIASPPLCGCSGEAALSPSCCRFPSVDRFSRASCSANVSVSVSSFRSHTPLQFRRPSSHAPCAALMENPIPAKQDYHTVGEFMTTMDDMFVVNTSTTVDEALELLVQNRITGLPVVDDAGKLIGVVSDFDLLALDAISGKRASDSSLFPEAGSSWKSFKELQKLISKTQGKTVGEVMTPSPLVVRGMTNLEDAARLLLETKYRRLPVVDDSGRLIGLLTRGNVIRAALKMKREAEAHSQGA</sequence>
<dbReference type="OrthoDB" id="418595at2759"/>
<evidence type="ECO:0000259" key="3">
    <source>
        <dbReference type="PROSITE" id="PS51371"/>
    </source>
</evidence>
<dbReference type="EMBL" id="JABFUD020000023">
    <property type="protein sequence ID" value="KAI5061321.1"/>
    <property type="molecule type" value="Genomic_DNA"/>
</dbReference>
<reference evidence="4" key="1">
    <citation type="submission" date="2021-01" db="EMBL/GenBank/DDBJ databases">
        <title>Adiantum capillus-veneris genome.</title>
        <authorList>
            <person name="Fang Y."/>
            <person name="Liao Q."/>
        </authorList>
    </citation>
    <scope>NUCLEOTIDE SEQUENCE</scope>
    <source>
        <strain evidence="4">H3</strain>
        <tissue evidence="4">Leaf</tissue>
    </source>
</reference>
<dbReference type="InterPro" id="IPR000644">
    <property type="entry name" value="CBS_dom"/>
</dbReference>
<evidence type="ECO:0000256" key="2">
    <source>
        <dbReference type="PROSITE-ProRule" id="PRU00703"/>
    </source>
</evidence>
<name>A0A9D4U6S0_ADICA</name>
<dbReference type="SUPFAM" id="SSF54631">
    <property type="entry name" value="CBS-domain pair"/>
    <property type="match status" value="1"/>
</dbReference>
<dbReference type="PANTHER" id="PTHR48108:SF6">
    <property type="entry name" value="CBS DOMAIN-CONTAINING PROTEIN CBSX1, CHLOROPLASTIC"/>
    <property type="match status" value="1"/>
</dbReference>
<comment type="caution">
    <text evidence="4">The sequence shown here is derived from an EMBL/GenBank/DDBJ whole genome shotgun (WGS) entry which is preliminary data.</text>
</comment>
<evidence type="ECO:0000313" key="4">
    <source>
        <dbReference type="EMBL" id="KAI5061321.1"/>
    </source>
</evidence>
<feature type="domain" description="CBS" evidence="3">
    <location>
        <begin position="97"/>
        <end position="157"/>
    </location>
</feature>